<evidence type="ECO:0000313" key="8">
    <source>
        <dbReference type="EMBL" id="CEP02897.1"/>
    </source>
</evidence>
<evidence type="ECO:0000313" key="11">
    <source>
        <dbReference type="Proteomes" id="UP000290189"/>
    </source>
</evidence>
<evidence type="ECO:0000259" key="7">
    <source>
        <dbReference type="PROSITE" id="PS50966"/>
    </source>
</evidence>
<dbReference type="SMART" id="SM00184">
    <property type="entry name" value="RING"/>
    <property type="match status" value="2"/>
</dbReference>
<evidence type="ECO:0000256" key="3">
    <source>
        <dbReference type="ARBA" id="ARBA00022833"/>
    </source>
</evidence>
<dbReference type="InterPro" id="IPR007527">
    <property type="entry name" value="Znf_SWIM"/>
</dbReference>
<keyword evidence="3" id="KW-0862">Zinc</keyword>
<dbReference type="Proteomes" id="UP000290189">
    <property type="component" value="Unassembled WGS sequence"/>
</dbReference>
<evidence type="ECO:0008006" key="12">
    <source>
        <dbReference type="Google" id="ProtNLM"/>
    </source>
</evidence>
<dbReference type="OMA" id="WQRYINE"/>
<dbReference type="EMBL" id="OVEO01000003">
    <property type="protein sequence ID" value="SPQ95002.1"/>
    <property type="molecule type" value="Genomic_DNA"/>
</dbReference>
<dbReference type="InterPro" id="IPR000433">
    <property type="entry name" value="Znf_ZZ"/>
</dbReference>
<evidence type="ECO:0000256" key="1">
    <source>
        <dbReference type="ARBA" id="ARBA00022723"/>
    </source>
</evidence>
<dbReference type="InterPro" id="IPR001841">
    <property type="entry name" value="Znf_RING"/>
</dbReference>
<dbReference type="SMART" id="SM00291">
    <property type="entry name" value="ZnF_ZZ"/>
    <property type="match status" value="1"/>
</dbReference>
<dbReference type="Pfam" id="PF00569">
    <property type="entry name" value="ZZ"/>
    <property type="match status" value="1"/>
</dbReference>
<organism evidence="8 10">
    <name type="scientific">Plasmodiophora brassicae</name>
    <name type="common">Clubroot disease agent</name>
    <dbReference type="NCBI Taxonomy" id="37360"/>
    <lineage>
        <taxon>Eukaryota</taxon>
        <taxon>Sar</taxon>
        <taxon>Rhizaria</taxon>
        <taxon>Endomyxa</taxon>
        <taxon>Phytomyxea</taxon>
        <taxon>Plasmodiophorida</taxon>
        <taxon>Plasmodiophoridae</taxon>
        <taxon>Plasmodiophora</taxon>
    </lineage>
</organism>
<reference evidence="8 10" key="1">
    <citation type="submission" date="2015-02" db="EMBL/GenBank/DDBJ databases">
        <authorList>
            <person name="Chooi Y.-H."/>
        </authorList>
    </citation>
    <scope>NUCLEOTIDE SEQUENCE [LARGE SCALE GENOMIC DNA]</scope>
    <source>
        <strain evidence="8">E3</strain>
    </source>
</reference>
<feature type="domain" description="RING-type" evidence="6">
    <location>
        <begin position="137"/>
        <end position="186"/>
    </location>
</feature>
<dbReference type="Pfam" id="PF13639">
    <property type="entry name" value="zf-RING_2"/>
    <property type="match status" value="1"/>
</dbReference>
<keyword evidence="10" id="KW-1185">Reference proteome</keyword>
<dbReference type="Proteomes" id="UP000039324">
    <property type="component" value="Unassembled WGS sequence"/>
</dbReference>
<evidence type="ECO:0000256" key="4">
    <source>
        <dbReference type="PROSITE-ProRule" id="PRU00175"/>
    </source>
</evidence>
<dbReference type="InterPro" id="IPR013083">
    <property type="entry name" value="Znf_RING/FYVE/PHD"/>
</dbReference>
<accession>A0A0G4J5U2</accession>
<feature type="domain" description="SWIM-type" evidence="7">
    <location>
        <begin position="49"/>
        <end position="79"/>
    </location>
</feature>
<evidence type="ECO:0000256" key="5">
    <source>
        <dbReference type="SAM" id="MobiDB-lite"/>
    </source>
</evidence>
<dbReference type="CDD" id="cd16494">
    <property type="entry name" value="RING-CH-C4HC3_ZSWM2"/>
    <property type="match status" value="1"/>
</dbReference>
<evidence type="ECO:0000256" key="2">
    <source>
        <dbReference type="ARBA" id="ARBA00022771"/>
    </source>
</evidence>
<keyword evidence="9" id="KW-0496">Mitochondrion</keyword>
<proteinExistence type="predicted"/>
<keyword evidence="1" id="KW-0479">Metal-binding</keyword>
<sequence length="427" mass="46679">MEQRVYPWRDRPTELVRQRMDEAVASRLFLVQERGPTSFVVMSDDRRKYRVLIGAQQQCSCRDVAELCIHLLFVMIKVLRVPADNPLAWQRSLLDSEVSQILAGKHLRMSARTAPPRPAGPHGTRVLQRPLDDDDSCPICMDQMHPGQDLSYCRSSCGNSFHLRCIQVYAQHKQSMKEPVTCPLCRTDNFPQPAPARLPKQATCHARVQCAACGTRRMCGVRWTCALCPVFDLCEACSRTQIKSHPHRTAFVVKRSPLDRAFTAACDDRPLAAALAAMLPQGAGDGNCVYCVGECPGDTRLRSLPCGHVAHHGCIVAEADRDPRVVCGIDGCVAFPGLAPRRRAQTSAPSVERTPPASAEGMRGVRLTPRTVGDRQHSIVMIGGHVSMTSARFGRRASGAPAAASRVCKGLTLAGRSLTAGPSRTTL</sequence>
<evidence type="ECO:0000313" key="10">
    <source>
        <dbReference type="Proteomes" id="UP000039324"/>
    </source>
</evidence>
<dbReference type="PROSITE" id="PS50966">
    <property type="entry name" value="ZF_SWIM"/>
    <property type="match status" value="1"/>
</dbReference>
<dbReference type="InterPro" id="IPR043145">
    <property type="entry name" value="Znf_ZZ_sf"/>
</dbReference>
<reference evidence="9 11" key="2">
    <citation type="submission" date="2018-03" db="EMBL/GenBank/DDBJ databases">
        <authorList>
            <person name="Fogelqvist J."/>
        </authorList>
    </citation>
    <scope>NUCLEOTIDE SEQUENCE [LARGE SCALE GENOMIC DNA]</scope>
</reference>
<dbReference type="GO" id="GO:0061630">
    <property type="term" value="F:ubiquitin protein ligase activity"/>
    <property type="evidence" value="ECO:0007669"/>
    <property type="project" value="InterPro"/>
</dbReference>
<dbReference type="InterPro" id="IPR039903">
    <property type="entry name" value="Zswim2"/>
</dbReference>
<dbReference type="EMBL" id="CDSF01000133">
    <property type="protein sequence ID" value="CEP02897.1"/>
    <property type="molecule type" value="Genomic_DNA"/>
</dbReference>
<feature type="region of interest" description="Disordered" evidence="5">
    <location>
        <begin position="343"/>
        <end position="363"/>
    </location>
</feature>
<dbReference type="PANTHER" id="PTHR21540:SF3">
    <property type="entry name" value="E3 UBIQUITIN-PROTEIN LIGASE ZSWIM2"/>
    <property type="match status" value="1"/>
</dbReference>
<geneLocation type="mitochondrion" evidence="9"/>
<dbReference type="SUPFAM" id="SSF57850">
    <property type="entry name" value="RING/U-box"/>
    <property type="match status" value="2"/>
</dbReference>
<dbReference type="Gene3D" id="3.30.40.10">
    <property type="entry name" value="Zinc/RING finger domain, C3HC4 (zinc finger)"/>
    <property type="match status" value="1"/>
</dbReference>
<dbReference type="AlphaFoldDB" id="A0A0G4J5U2"/>
<dbReference type="OrthoDB" id="2122982at2759"/>
<protein>
    <recommendedName>
        <fullName evidence="12">RING-type domain-containing protein</fullName>
    </recommendedName>
</protein>
<dbReference type="PROSITE" id="PS50089">
    <property type="entry name" value="ZF_RING_2"/>
    <property type="match status" value="1"/>
</dbReference>
<gene>
    <name evidence="8" type="ORF">PBRA_002862</name>
    <name evidence="9" type="ORF">PLBR_LOCUS2217</name>
</gene>
<dbReference type="Gene3D" id="3.30.60.90">
    <property type="match status" value="1"/>
</dbReference>
<dbReference type="GO" id="GO:0008270">
    <property type="term" value="F:zinc ion binding"/>
    <property type="evidence" value="ECO:0007669"/>
    <property type="project" value="UniProtKB-KW"/>
</dbReference>
<dbReference type="PANTHER" id="PTHR21540">
    <property type="entry name" value="RING FINGER AND SWIM DOMAIN-CONTAINING PROTEIN 2"/>
    <property type="match status" value="1"/>
</dbReference>
<name>A0A0G4J5U2_PLABS</name>
<keyword evidence="2 4" id="KW-0863">Zinc-finger</keyword>
<evidence type="ECO:0000313" key="9">
    <source>
        <dbReference type="EMBL" id="SPQ95002.1"/>
    </source>
</evidence>
<dbReference type="STRING" id="37360.A0A0G4J5U2"/>
<evidence type="ECO:0000259" key="6">
    <source>
        <dbReference type="PROSITE" id="PS50089"/>
    </source>
</evidence>